<name>A0A1W1C5K1_9ZZZZ</name>
<gene>
    <name evidence="1" type="ORF">MNB_SV-12-57</name>
</gene>
<reference evidence="1" key="1">
    <citation type="submission" date="2016-10" db="EMBL/GenBank/DDBJ databases">
        <authorList>
            <person name="de Groot N.N."/>
        </authorList>
    </citation>
    <scope>NUCLEOTIDE SEQUENCE</scope>
</reference>
<accession>A0A1W1C5K1</accession>
<evidence type="ECO:0000313" key="1">
    <source>
        <dbReference type="EMBL" id="SFV61160.1"/>
    </source>
</evidence>
<dbReference type="EMBL" id="FPHE01000104">
    <property type="protein sequence ID" value="SFV61160.1"/>
    <property type="molecule type" value="Genomic_DNA"/>
</dbReference>
<organism evidence="1">
    <name type="scientific">hydrothermal vent metagenome</name>
    <dbReference type="NCBI Taxonomy" id="652676"/>
    <lineage>
        <taxon>unclassified sequences</taxon>
        <taxon>metagenomes</taxon>
        <taxon>ecological metagenomes</taxon>
    </lineage>
</organism>
<proteinExistence type="predicted"/>
<protein>
    <submittedName>
        <fullName evidence="1">Uncharacterized protein</fullName>
    </submittedName>
</protein>
<sequence length="72" mass="8864">MKKKNEIVEKEELLNEIEVLMRYKKEDKMTINPNYLEYLEVEDLKSIKQTLLKRVGKLSKENIEWLEQFKKY</sequence>
<dbReference type="AlphaFoldDB" id="A0A1W1C5K1"/>